<protein>
    <submittedName>
        <fullName evidence="2">Uncharacterized protein</fullName>
    </submittedName>
</protein>
<dbReference type="Proteomes" id="UP000315377">
    <property type="component" value="Chromosome"/>
</dbReference>
<accession>A0AAP9IZN5</accession>
<evidence type="ECO:0000313" key="2">
    <source>
        <dbReference type="EMBL" id="QDM42427.1"/>
    </source>
</evidence>
<sequence>MKNKLIAAGIVTGALLLSPSHIFADSLSKVNTTFQYQIEENSVVGEITDADTFYAVVEYKDSTGNIQTLDIDFPNESNKTFAIGDKVKVTNKDKWEVRDFGYFKATIAPGDFVSKLTDDSKSQNTNTQAEENYVIGEITDADTFYAVVEYKDSTGNIQRLDIDFPNESNKTFAIGDKVKVINKDKWEVRDFGYFKATIASGDFVSKLSDDSKSQNTNTQAEENYVIGEITDADTFFAVVEYKDSTGNIQRLDIDFPNESNKTFAIGDKVKVINKDKWEVRDFGYFKATIASGDFVSKLSDDSKNGN</sequence>
<keyword evidence="1" id="KW-0732">Signal</keyword>
<dbReference type="AlphaFoldDB" id="A0AAP9IZN5"/>
<dbReference type="RefSeq" id="WP_115057887.1">
    <property type="nucleotide sequence ID" value="NZ_CALYRD010000001.1"/>
</dbReference>
<evidence type="ECO:0000256" key="1">
    <source>
        <dbReference type="SAM" id="SignalP"/>
    </source>
</evidence>
<reference evidence="2 3" key="1">
    <citation type="submission" date="2019-07" db="EMBL/GenBank/DDBJ databases">
        <title>Paenibacillus thiaminolyticus NRRL B-4156.</title>
        <authorList>
            <person name="Hehnly C."/>
            <person name="Zhang L."/>
        </authorList>
    </citation>
    <scope>NUCLEOTIDE SEQUENCE [LARGE SCALE GENOMIC DNA]</scope>
    <source>
        <strain evidence="2 3">NRRL B-4156</strain>
    </source>
</reference>
<proteinExistence type="predicted"/>
<dbReference type="GeneID" id="76994773"/>
<dbReference type="EMBL" id="CP041405">
    <property type="protein sequence ID" value="QDM42427.1"/>
    <property type="molecule type" value="Genomic_DNA"/>
</dbReference>
<feature type="chain" id="PRO_5043008778" evidence="1">
    <location>
        <begin position="25"/>
        <end position="306"/>
    </location>
</feature>
<feature type="signal peptide" evidence="1">
    <location>
        <begin position="1"/>
        <end position="24"/>
    </location>
</feature>
<organism evidence="2 3">
    <name type="scientific">Paenibacillus thiaminolyticus</name>
    <name type="common">Bacillus thiaminolyticus</name>
    <dbReference type="NCBI Taxonomy" id="49283"/>
    <lineage>
        <taxon>Bacteria</taxon>
        <taxon>Bacillati</taxon>
        <taxon>Bacillota</taxon>
        <taxon>Bacilli</taxon>
        <taxon>Bacillales</taxon>
        <taxon>Paenibacillaceae</taxon>
        <taxon>Paenibacillus</taxon>
    </lineage>
</organism>
<name>A0AAP9IZN5_PANTH</name>
<gene>
    <name evidence="2" type="ORF">FLT43_02085</name>
</gene>
<evidence type="ECO:0000313" key="3">
    <source>
        <dbReference type="Proteomes" id="UP000315377"/>
    </source>
</evidence>